<comment type="caution">
    <text evidence="5">The sequence shown here is derived from an EMBL/GenBank/DDBJ whole genome shotgun (WGS) entry which is preliminary data.</text>
</comment>
<gene>
    <name evidence="5" type="ORF">TM51_03198</name>
</gene>
<evidence type="ECO:0000256" key="2">
    <source>
        <dbReference type="ARBA" id="ARBA00023015"/>
    </source>
</evidence>
<dbReference type="GO" id="GO:0045892">
    <property type="term" value="P:negative regulation of DNA-templated transcription"/>
    <property type="evidence" value="ECO:0007669"/>
    <property type="project" value="InterPro"/>
</dbReference>
<keyword evidence="3" id="KW-0238">DNA-binding</keyword>
<evidence type="ECO:0000313" key="6">
    <source>
        <dbReference type="Proteomes" id="UP000014184"/>
    </source>
</evidence>
<protein>
    <submittedName>
        <fullName evidence="5">Regulator</fullName>
    </submittedName>
</protein>
<dbReference type="InterPro" id="IPR036388">
    <property type="entry name" value="WH-like_DNA-bd_sf"/>
</dbReference>
<dbReference type="SUPFAM" id="SSF46785">
    <property type="entry name" value="Winged helix' DNA-binding domain"/>
    <property type="match status" value="1"/>
</dbReference>
<proteinExistence type="inferred from homology"/>
<dbReference type="EMBL" id="AOSG01000016">
    <property type="protein sequence ID" value="EOR72340.1"/>
    <property type="molecule type" value="Genomic_DNA"/>
</dbReference>
<evidence type="ECO:0000256" key="4">
    <source>
        <dbReference type="ARBA" id="ARBA00023163"/>
    </source>
</evidence>
<accession>A0A9P2TDF7</accession>
<evidence type="ECO:0000313" key="5">
    <source>
        <dbReference type="EMBL" id="EOR72340.1"/>
    </source>
</evidence>
<dbReference type="Proteomes" id="UP000014184">
    <property type="component" value="Unassembled WGS sequence"/>
</dbReference>
<dbReference type="InterPro" id="IPR005650">
    <property type="entry name" value="BlaI_family"/>
</dbReference>
<dbReference type="GO" id="GO:0003677">
    <property type="term" value="F:DNA binding"/>
    <property type="evidence" value="ECO:0007669"/>
    <property type="project" value="UniProtKB-KW"/>
</dbReference>
<dbReference type="InterPro" id="IPR036390">
    <property type="entry name" value="WH_DNA-bd_sf"/>
</dbReference>
<keyword evidence="2" id="KW-0805">Transcription regulation</keyword>
<name>A0A9P2TDF7_THEFU</name>
<sequence length="126" mass="14738">MKIREFGELESAIMDALWKADRPLSVREIRETMTYRRNIAYTTVMTVANILVNKGILDREKVGRAWRYQPRESREEHTARIMSEVLHSGGDRGATMIRLIEQFSDEEMTRLHEALSEMRIRRGIAS</sequence>
<keyword evidence="6" id="KW-1185">Reference proteome</keyword>
<dbReference type="Gene3D" id="1.10.10.10">
    <property type="entry name" value="Winged helix-like DNA-binding domain superfamily/Winged helix DNA-binding domain"/>
    <property type="match status" value="1"/>
</dbReference>
<dbReference type="RefSeq" id="WP_011291014.1">
    <property type="nucleotide sequence ID" value="NZ_AOSG01000016.1"/>
</dbReference>
<keyword evidence="4" id="KW-0804">Transcription</keyword>
<comment type="similarity">
    <text evidence="1">Belongs to the BlaI transcriptional regulatory family.</text>
</comment>
<organism evidence="5 6">
    <name type="scientific">Thermobifida fusca TM51</name>
    <dbReference type="NCBI Taxonomy" id="1169414"/>
    <lineage>
        <taxon>Bacteria</taxon>
        <taxon>Bacillati</taxon>
        <taxon>Actinomycetota</taxon>
        <taxon>Actinomycetes</taxon>
        <taxon>Streptosporangiales</taxon>
        <taxon>Nocardiopsidaceae</taxon>
        <taxon>Thermobifida</taxon>
    </lineage>
</organism>
<dbReference type="AlphaFoldDB" id="A0A9P2TDF7"/>
<dbReference type="PIRSF" id="PIRSF019455">
    <property type="entry name" value="CopR_AtkY"/>
    <property type="match status" value="1"/>
</dbReference>
<dbReference type="Gene3D" id="6.10.140.850">
    <property type="match status" value="1"/>
</dbReference>
<reference evidence="5 6" key="1">
    <citation type="journal article" date="2013" name="Genome Announc.">
        <title>Draft Genome Sequence of the Lignocellulose Decomposer Thermobifida fusca Strain TM51.</title>
        <authorList>
            <person name="Toth A."/>
            <person name="Barna T."/>
            <person name="Nagy I."/>
            <person name="Horvath B."/>
            <person name="Nagy I."/>
            <person name="Tancsics A."/>
            <person name="Kriszt B."/>
            <person name="Baka E."/>
            <person name="Fekete C."/>
            <person name="Kukolya J."/>
        </authorList>
    </citation>
    <scope>NUCLEOTIDE SEQUENCE [LARGE SCALE GENOMIC DNA]</scope>
    <source>
        <strain evidence="5 6">TM51</strain>
    </source>
</reference>
<dbReference type="Pfam" id="PF03965">
    <property type="entry name" value="Penicillinase_R"/>
    <property type="match status" value="1"/>
</dbReference>
<evidence type="ECO:0000256" key="3">
    <source>
        <dbReference type="ARBA" id="ARBA00023125"/>
    </source>
</evidence>
<evidence type="ECO:0000256" key="1">
    <source>
        <dbReference type="ARBA" id="ARBA00011046"/>
    </source>
</evidence>